<protein>
    <submittedName>
        <fullName evidence="2">STAS domain-containing protein</fullName>
    </submittedName>
</protein>
<proteinExistence type="predicted"/>
<evidence type="ECO:0000313" key="2">
    <source>
        <dbReference type="EMBL" id="MBJ7597442.1"/>
    </source>
</evidence>
<dbReference type="InterPro" id="IPR036513">
    <property type="entry name" value="STAS_dom_sf"/>
</dbReference>
<gene>
    <name evidence="2" type="ORF">JF922_05070</name>
</gene>
<keyword evidence="3" id="KW-1185">Reference proteome</keyword>
<comment type="caution">
    <text evidence="2">The sequence shown here is derived from an EMBL/GenBank/DDBJ whole genome shotgun (WGS) entry which is preliminary data.</text>
</comment>
<sequence length="76" mass="8392">MGHTRFTVDCAGFRQPDLATVDALLRLRLMLKRAGEDVVLENSGPQLRELISLIGVPEVLESAPSVETGQETEERE</sequence>
<dbReference type="RefSeq" id="WP_338199661.1">
    <property type="nucleotide sequence ID" value="NZ_JAEKNR010000061.1"/>
</dbReference>
<evidence type="ECO:0000313" key="3">
    <source>
        <dbReference type="Proteomes" id="UP000612893"/>
    </source>
</evidence>
<dbReference type="InterPro" id="IPR002645">
    <property type="entry name" value="STAS_dom"/>
</dbReference>
<feature type="domain" description="STAS" evidence="1">
    <location>
        <begin position="1"/>
        <end position="76"/>
    </location>
</feature>
<dbReference type="InterPro" id="IPR058548">
    <property type="entry name" value="MlaB-like_STAS"/>
</dbReference>
<dbReference type="SUPFAM" id="SSF52091">
    <property type="entry name" value="SpoIIaa-like"/>
    <property type="match status" value="1"/>
</dbReference>
<dbReference type="Proteomes" id="UP000612893">
    <property type="component" value="Unassembled WGS sequence"/>
</dbReference>
<organism evidence="2 3">
    <name type="scientific">Candidatus Nephthysia bennettiae</name>
    <dbReference type="NCBI Taxonomy" id="3127016"/>
    <lineage>
        <taxon>Bacteria</taxon>
        <taxon>Bacillati</taxon>
        <taxon>Candidatus Dormiibacterota</taxon>
        <taxon>Candidatus Dormibacteria</taxon>
        <taxon>Candidatus Dormibacterales</taxon>
        <taxon>Candidatus Dormibacteraceae</taxon>
        <taxon>Candidatus Nephthysia</taxon>
    </lineage>
</organism>
<accession>A0A934NCJ6</accession>
<dbReference type="AlphaFoldDB" id="A0A934NCJ6"/>
<dbReference type="EMBL" id="JAEKNR010000061">
    <property type="protein sequence ID" value="MBJ7597442.1"/>
    <property type="molecule type" value="Genomic_DNA"/>
</dbReference>
<dbReference type="PROSITE" id="PS50801">
    <property type="entry name" value="STAS"/>
    <property type="match status" value="1"/>
</dbReference>
<reference evidence="2" key="1">
    <citation type="submission" date="2020-10" db="EMBL/GenBank/DDBJ databases">
        <title>Ca. Dormibacterota MAGs.</title>
        <authorList>
            <person name="Montgomery K."/>
        </authorList>
    </citation>
    <scope>NUCLEOTIDE SEQUENCE [LARGE SCALE GENOMIC DNA]</scope>
    <source>
        <strain evidence="2">SC8812_S17_10</strain>
    </source>
</reference>
<name>A0A934NCJ6_9BACT</name>
<dbReference type="Gene3D" id="3.30.750.24">
    <property type="entry name" value="STAS domain"/>
    <property type="match status" value="1"/>
</dbReference>
<evidence type="ECO:0000259" key="1">
    <source>
        <dbReference type="PROSITE" id="PS50801"/>
    </source>
</evidence>
<dbReference type="Pfam" id="PF13466">
    <property type="entry name" value="STAS_2"/>
    <property type="match status" value="1"/>
</dbReference>